<feature type="transmembrane region" description="Helical" evidence="1">
    <location>
        <begin position="12"/>
        <end position="40"/>
    </location>
</feature>
<reference evidence="2 3" key="1">
    <citation type="submission" date="2019-03" db="EMBL/GenBank/DDBJ databases">
        <title>Primorskyibacter sp. SS33 isolated from sediments.</title>
        <authorList>
            <person name="Xunke S."/>
        </authorList>
    </citation>
    <scope>NUCLEOTIDE SEQUENCE [LARGE SCALE GENOMIC DNA]</scope>
    <source>
        <strain evidence="2 3">SS33</strain>
    </source>
</reference>
<name>A0A4R6AR40_9RHOB</name>
<dbReference type="RefSeq" id="WP_133395292.1">
    <property type="nucleotide sequence ID" value="NZ_SNAA01000001.1"/>
</dbReference>
<proteinExistence type="predicted"/>
<keyword evidence="3" id="KW-1185">Reference proteome</keyword>
<accession>A0A4R6AR40</accession>
<keyword evidence="1" id="KW-0812">Transmembrane</keyword>
<keyword evidence="1" id="KW-1133">Transmembrane helix</keyword>
<evidence type="ECO:0000313" key="2">
    <source>
        <dbReference type="EMBL" id="TDL84193.1"/>
    </source>
</evidence>
<gene>
    <name evidence="2" type="ORF">E2L08_01635</name>
</gene>
<organism evidence="2 3">
    <name type="scientific">Palleronia sediminis</name>
    <dbReference type="NCBI Taxonomy" id="2547833"/>
    <lineage>
        <taxon>Bacteria</taxon>
        <taxon>Pseudomonadati</taxon>
        <taxon>Pseudomonadota</taxon>
        <taxon>Alphaproteobacteria</taxon>
        <taxon>Rhodobacterales</taxon>
        <taxon>Roseobacteraceae</taxon>
        <taxon>Palleronia</taxon>
    </lineage>
</organism>
<dbReference type="AlphaFoldDB" id="A0A4R6AR40"/>
<dbReference type="Proteomes" id="UP000295701">
    <property type="component" value="Unassembled WGS sequence"/>
</dbReference>
<keyword evidence="1" id="KW-0472">Membrane</keyword>
<sequence length="59" mass="6165">MSHATRILPLLTAALAVMAGLAGATLGFASLLVVSLLLVANAAARTPERKPVRIRTDRK</sequence>
<protein>
    <submittedName>
        <fullName evidence="2">Uncharacterized protein</fullName>
    </submittedName>
</protein>
<comment type="caution">
    <text evidence="2">The sequence shown here is derived from an EMBL/GenBank/DDBJ whole genome shotgun (WGS) entry which is preliminary data.</text>
</comment>
<evidence type="ECO:0000256" key="1">
    <source>
        <dbReference type="SAM" id="Phobius"/>
    </source>
</evidence>
<dbReference type="EMBL" id="SNAA01000001">
    <property type="protein sequence ID" value="TDL84193.1"/>
    <property type="molecule type" value="Genomic_DNA"/>
</dbReference>
<evidence type="ECO:0000313" key="3">
    <source>
        <dbReference type="Proteomes" id="UP000295701"/>
    </source>
</evidence>